<dbReference type="AlphaFoldDB" id="A0A834SP95"/>
<keyword evidence="3" id="KW-1185">Reference proteome</keyword>
<feature type="compositionally biased region" description="Basic and acidic residues" evidence="1">
    <location>
        <begin position="68"/>
        <end position="81"/>
    </location>
</feature>
<evidence type="ECO:0000313" key="3">
    <source>
        <dbReference type="Proteomes" id="UP000634136"/>
    </source>
</evidence>
<proteinExistence type="predicted"/>
<comment type="caution">
    <text evidence="2">The sequence shown here is derived from an EMBL/GenBank/DDBJ whole genome shotgun (WGS) entry which is preliminary data.</text>
</comment>
<accession>A0A834SP95</accession>
<protein>
    <submittedName>
        <fullName evidence="2">Gag-Pol polyprotein</fullName>
    </submittedName>
</protein>
<feature type="region of interest" description="Disordered" evidence="1">
    <location>
        <begin position="41"/>
        <end position="81"/>
    </location>
</feature>
<reference evidence="2" key="1">
    <citation type="submission" date="2020-09" db="EMBL/GenBank/DDBJ databases">
        <title>Genome-Enabled Discovery of Anthraquinone Biosynthesis in Senna tora.</title>
        <authorList>
            <person name="Kang S.-H."/>
            <person name="Pandey R.P."/>
            <person name="Lee C.-M."/>
            <person name="Sim J.-S."/>
            <person name="Jeong J.-T."/>
            <person name="Choi B.-S."/>
            <person name="Jung M."/>
            <person name="Ginzburg D."/>
            <person name="Zhao K."/>
            <person name="Won S.Y."/>
            <person name="Oh T.-J."/>
            <person name="Yu Y."/>
            <person name="Kim N.-H."/>
            <person name="Lee O.R."/>
            <person name="Lee T.-H."/>
            <person name="Bashyal P."/>
            <person name="Kim T.-S."/>
            <person name="Lee W.-H."/>
            <person name="Kawkins C."/>
            <person name="Kim C.-K."/>
            <person name="Kim J.S."/>
            <person name="Ahn B.O."/>
            <person name="Rhee S.Y."/>
            <person name="Sohng J.K."/>
        </authorList>
    </citation>
    <scope>NUCLEOTIDE SEQUENCE</scope>
    <source>
        <tissue evidence="2">Leaf</tissue>
    </source>
</reference>
<feature type="compositionally biased region" description="Basic and acidic residues" evidence="1">
    <location>
        <begin position="42"/>
        <end position="61"/>
    </location>
</feature>
<sequence length="81" mass="9359">MVKQDPTGHKVVASRNAIFAENELQSEQRNDNTIKQTTAVQIDEKFRDGDSSEVEPEHNEQVPDEVNDTEKKESHQHFKRL</sequence>
<dbReference type="Proteomes" id="UP000634136">
    <property type="component" value="Unassembled WGS sequence"/>
</dbReference>
<organism evidence="2 3">
    <name type="scientific">Senna tora</name>
    <dbReference type="NCBI Taxonomy" id="362788"/>
    <lineage>
        <taxon>Eukaryota</taxon>
        <taxon>Viridiplantae</taxon>
        <taxon>Streptophyta</taxon>
        <taxon>Embryophyta</taxon>
        <taxon>Tracheophyta</taxon>
        <taxon>Spermatophyta</taxon>
        <taxon>Magnoliopsida</taxon>
        <taxon>eudicotyledons</taxon>
        <taxon>Gunneridae</taxon>
        <taxon>Pentapetalae</taxon>
        <taxon>rosids</taxon>
        <taxon>fabids</taxon>
        <taxon>Fabales</taxon>
        <taxon>Fabaceae</taxon>
        <taxon>Caesalpinioideae</taxon>
        <taxon>Cassia clade</taxon>
        <taxon>Senna</taxon>
    </lineage>
</organism>
<gene>
    <name evidence="2" type="ORF">G2W53_039252</name>
</gene>
<dbReference type="EMBL" id="JAAIUW010000012">
    <property type="protein sequence ID" value="KAF7807091.1"/>
    <property type="molecule type" value="Genomic_DNA"/>
</dbReference>
<evidence type="ECO:0000256" key="1">
    <source>
        <dbReference type="SAM" id="MobiDB-lite"/>
    </source>
</evidence>
<evidence type="ECO:0000313" key="2">
    <source>
        <dbReference type="EMBL" id="KAF7807091.1"/>
    </source>
</evidence>
<name>A0A834SP95_9FABA</name>